<keyword evidence="2" id="KW-0378">Hydrolase</keyword>
<organism evidence="5">
    <name type="scientific">Hyperionvirus sp</name>
    <dbReference type="NCBI Taxonomy" id="2487770"/>
    <lineage>
        <taxon>Viruses</taxon>
        <taxon>Varidnaviria</taxon>
        <taxon>Bamfordvirae</taxon>
        <taxon>Nucleocytoviricota</taxon>
        <taxon>Megaviricetes</taxon>
        <taxon>Imitervirales</taxon>
        <taxon>Mimiviridae</taxon>
        <taxon>Klosneuvirinae</taxon>
    </lineage>
</organism>
<accession>A0A3G5A7Y2</accession>
<sequence>MALPLKISLVNSKEQFNVLFGAFRDSARIRTTPDMFLIGLDIEYICQANNPRSFSRCLSWVKKADKIAVCKLQMATESQVIVIDLCKFGADLPDSLRKILTCDSWIKTGVGISSDLSYLSYNFDLGHCNGGIDLKLIAQLIGCRTPNLFDLYQSTTDKKYIDFVEKHKKKSGLNGRIDWSMEITAEQIDYCVMDAVMSYKVGRFFVDGIRTAPQLASMNFTFLMVPTIAAPAVAAAIAASTSGDVPLVFVSDKPPSPSVEAPFVFVSAPAAATAVPSPPVENSLVFVGVPPSLPLTDVPLIIESKGSAAPPTAPMIANPNLNYIGTLQEIGQRHAYPLPQYTDLMYGGGPYSFAVKCEFMGKETNGYGKTKKAAKTDAAMNMLNKLSIR</sequence>
<protein>
    <submittedName>
        <fullName evidence="5">Double-stranded RNA binding motif-containing protein</fullName>
    </submittedName>
</protein>
<dbReference type="InterPro" id="IPR012337">
    <property type="entry name" value="RNaseH-like_sf"/>
</dbReference>
<dbReference type="PROSITE" id="PS50137">
    <property type="entry name" value="DS_RBD"/>
    <property type="match status" value="1"/>
</dbReference>
<evidence type="ECO:0000256" key="3">
    <source>
        <dbReference type="PROSITE-ProRule" id="PRU00266"/>
    </source>
</evidence>
<dbReference type="SUPFAM" id="SSF53098">
    <property type="entry name" value="Ribonuclease H-like"/>
    <property type="match status" value="1"/>
</dbReference>
<dbReference type="InterPro" id="IPR002562">
    <property type="entry name" value="3'-5'_exonuclease_dom"/>
</dbReference>
<dbReference type="InterPro" id="IPR014720">
    <property type="entry name" value="dsRBD_dom"/>
</dbReference>
<name>A0A3G5A7Y2_9VIRU</name>
<dbReference type="Pfam" id="PF00035">
    <property type="entry name" value="dsrm"/>
    <property type="match status" value="1"/>
</dbReference>
<proteinExistence type="predicted"/>
<evidence type="ECO:0000313" key="5">
    <source>
        <dbReference type="EMBL" id="AYV83288.1"/>
    </source>
</evidence>
<dbReference type="GO" id="GO:0006139">
    <property type="term" value="P:nucleobase-containing compound metabolic process"/>
    <property type="evidence" value="ECO:0007669"/>
    <property type="project" value="InterPro"/>
</dbReference>
<dbReference type="GO" id="GO:0003723">
    <property type="term" value="F:RNA binding"/>
    <property type="evidence" value="ECO:0007669"/>
    <property type="project" value="UniProtKB-UniRule"/>
</dbReference>
<evidence type="ECO:0000256" key="2">
    <source>
        <dbReference type="ARBA" id="ARBA00022801"/>
    </source>
</evidence>
<keyword evidence="3" id="KW-0694">RNA-binding</keyword>
<dbReference type="InterPro" id="IPR051132">
    <property type="entry name" value="3-5_Exonuclease_domain"/>
</dbReference>
<feature type="domain" description="DRBM" evidence="4">
    <location>
        <begin position="322"/>
        <end position="388"/>
    </location>
</feature>
<dbReference type="CDD" id="cd00048">
    <property type="entry name" value="DSRM_SF"/>
    <property type="match status" value="1"/>
</dbReference>
<gene>
    <name evidence="5" type="ORF">Hyperionvirus5_94</name>
</gene>
<evidence type="ECO:0000259" key="4">
    <source>
        <dbReference type="PROSITE" id="PS50137"/>
    </source>
</evidence>
<evidence type="ECO:0000256" key="1">
    <source>
        <dbReference type="ARBA" id="ARBA00022722"/>
    </source>
</evidence>
<dbReference type="Gene3D" id="3.30.420.10">
    <property type="entry name" value="Ribonuclease H-like superfamily/Ribonuclease H"/>
    <property type="match status" value="1"/>
</dbReference>
<dbReference type="GO" id="GO:0008408">
    <property type="term" value="F:3'-5' exonuclease activity"/>
    <property type="evidence" value="ECO:0007669"/>
    <property type="project" value="InterPro"/>
</dbReference>
<dbReference type="EMBL" id="MK072387">
    <property type="protein sequence ID" value="AYV83288.1"/>
    <property type="molecule type" value="Genomic_DNA"/>
</dbReference>
<dbReference type="Gene3D" id="3.30.160.20">
    <property type="match status" value="1"/>
</dbReference>
<keyword evidence="1" id="KW-0540">Nuclease</keyword>
<dbReference type="SMART" id="SM00358">
    <property type="entry name" value="DSRM"/>
    <property type="match status" value="1"/>
</dbReference>
<dbReference type="Pfam" id="PF01612">
    <property type="entry name" value="DNA_pol_A_exo1"/>
    <property type="match status" value="1"/>
</dbReference>
<dbReference type="InterPro" id="IPR036397">
    <property type="entry name" value="RNaseH_sf"/>
</dbReference>
<dbReference type="PANTHER" id="PTHR13620:SF104">
    <property type="entry name" value="EXONUCLEASE 3'-5' DOMAIN-CONTAINING PROTEIN 2"/>
    <property type="match status" value="1"/>
</dbReference>
<dbReference type="PANTHER" id="PTHR13620">
    <property type="entry name" value="3-5 EXONUCLEASE"/>
    <property type="match status" value="1"/>
</dbReference>
<dbReference type="SUPFAM" id="SSF54768">
    <property type="entry name" value="dsRNA-binding domain-like"/>
    <property type="match status" value="1"/>
</dbReference>
<reference evidence="5" key="1">
    <citation type="submission" date="2018-10" db="EMBL/GenBank/DDBJ databases">
        <title>Hidden diversity of soil giant viruses.</title>
        <authorList>
            <person name="Schulz F."/>
            <person name="Alteio L."/>
            <person name="Goudeau D."/>
            <person name="Ryan E.M."/>
            <person name="Malmstrom R.R."/>
            <person name="Blanchard J."/>
            <person name="Woyke T."/>
        </authorList>
    </citation>
    <scope>NUCLEOTIDE SEQUENCE</scope>
    <source>
        <strain evidence="5">HYV1</strain>
    </source>
</reference>